<gene>
    <name evidence="10" type="primary">glnP_2</name>
    <name evidence="10" type="ORF">SAMEA1982600_03857</name>
</gene>
<sequence length="231" mass="25304">MDLDISFLLQGQYGTLLLNGLQTTILLFALAWGCGMAVALAIVLLRAIPFKPLDAVMSLFVEYHRNVPTVVQIMVWYFGMPEVLPAGLKAYVNSGNTEILFAVVALSLNVSAYMSEDLRSGLKAIPAAQVEAGRSIGLGFLQAMRYVILPQALRIAVPPLVNRSLILFKDTSLAMVIGVTELTYEAKNIDNLTFRTFDIFAVTTLIYLLCSLVIMFAGSRIERAFPSAYKG</sequence>
<proteinExistence type="inferred from homology"/>
<dbReference type="RefSeq" id="WP_156523165.1">
    <property type="nucleotide sequence ID" value="NZ_FKBS01000025.1"/>
</dbReference>
<organism evidence="10 11">
    <name type="scientific">Bordetella ansorpii</name>
    <dbReference type="NCBI Taxonomy" id="288768"/>
    <lineage>
        <taxon>Bacteria</taxon>
        <taxon>Pseudomonadati</taxon>
        <taxon>Pseudomonadota</taxon>
        <taxon>Betaproteobacteria</taxon>
        <taxon>Burkholderiales</taxon>
        <taxon>Alcaligenaceae</taxon>
        <taxon>Bordetella</taxon>
    </lineage>
</organism>
<dbReference type="PROSITE" id="PS50928">
    <property type="entry name" value="ABC_TM1"/>
    <property type="match status" value="1"/>
</dbReference>
<dbReference type="InterPro" id="IPR043429">
    <property type="entry name" value="ArtM/GltK/GlnP/TcyL/YhdX-like"/>
</dbReference>
<evidence type="ECO:0000313" key="11">
    <source>
        <dbReference type="Proteomes" id="UP000077037"/>
    </source>
</evidence>
<evidence type="ECO:0000256" key="6">
    <source>
        <dbReference type="ARBA" id="ARBA00022989"/>
    </source>
</evidence>
<keyword evidence="5 8" id="KW-0812">Transmembrane</keyword>
<dbReference type="AlphaFoldDB" id="A0A157QQG2"/>
<dbReference type="InterPro" id="IPR000515">
    <property type="entry name" value="MetI-like"/>
</dbReference>
<dbReference type="GO" id="GO:0022857">
    <property type="term" value="F:transmembrane transporter activity"/>
    <property type="evidence" value="ECO:0007669"/>
    <property type="project" value="InterPro"/>
</dbReference>
<dbReference type="Pfam" id="PF00528">
    <property type="entry name" value="BPD_transp_1"/>
    <property type="match status" value="1"/>
</dbReference>
<protein>
    <submittedName>
        <fullName evidence="10">Amino acids ABC transporter permease</fullName>
    </submittedName>
</protein>
<comment type="similarity">
    <text evidence="2">Belongs to the binding-protein-dependent transport system permease family. HisMQ subfamily.</text>
</comment>
<feature type="transmembrane region" description="Helical" evidence="8">
    <location>
        <begin position="197"/>
        <end position="217"/>
    </location>
</feature>
<evidence type="ECO:0000256" key="3">
    <source>
        <dbReference type="ARBA" id="ARBA00022448"/>
    </source>
</evidence>
<dbReference type="OrthoDB" id="6534575at2"/>
<evidence type="ECO:0000256" key="8">
    <source>
        <dbReference type="RuleBase" id="RU363032"/>
    </source>
</evidence>
<dbReference type="Gene3D" id="1.10.3720.10">
    <property type="entry name" value="MetI-like"/>
    <property type="match status" value="1"/>
</dbReference>
<accession>A0A157QQG2</accession>
<dbReference type="Proteomes" id="UP000077037">
    <property type="component" value="Unassembled WGS sequence"/>
</dbReference>
<dbReference type="SUPFAM" id="SSF161098">
    <property type="entry name" value="MetI-like"/>
    <property type="match status" value="1"/>
</dbReference>
<dbReference type="PANTHER" id="PTHR30614:SF47">
    <property type="entry name" value="ABC TRANSPORTER PERMEASE"/>
    <property type="match status" value="1"/>
</dbReference>
<dbReference type="CDD" id="cd06261">
    <property type="entry name" value="TM_PBP2"/>
    <property type="match status" value="1"/>
</dbReference>
<keyword evidence="7 8" id="KW-0472">Membrane</keyword>
<keyword evidence="3 8" id="KW-0813">Transport</keyword>
<comment type="subcellular location">
    <subcellularLocation>
        <location evidence="1">Cell inner membrane</location>
        <topology evidence="1">Multi-pass membrane protein</topology>
    </subcellularLocation>
    <subcellularLocation>
        <location evidence="8">Cell membrane</location>
        <topology evidence="8">Multi-pass membrane protein</topology>
    </subcellularLocation>
</comment>
<evidence type="ECO:0000256" key="1">
    <source>
        <dbReference type="ARBA" id="ARBA00004429"/>
    </source>
</evidence>
<dbReference type="GO" id="GO:0043190">
    <property type="term" value="C:ATP-binding cassette (ABC) transporter complex"/>
    <property type="evidence" value="ECO:0007669"/>
    <property type="project" value="InterPro"/>
</dbReference>
<evidence type="ECO:0000256" key="2">
    <source>
        <dbReference type="ARBA" id="ARBA00010072"/>
    </source>
</evidence>
<feature type="domain" description="ABC transmembrane type-1" evidence="9">
    <location>
        <begin position="21"/>
        <end position="218"/>
    </location>
</feature>
<keyword evidence="6 8" id="KW-1133">Transmembrane helix</keyword>
<keyword evidence="4" id="KW-1003">Cell membrane</keyword>
<dbReference type="InterPro" id="IPR010065">
    <property type="entry name" value="AA_ABC_transptr_permease_3TM"/>
</dbReference>
<reference evidence="10 11" key="1">
    <citation type="submission" date="2016-03" db="EMBL/GenBank/DDBJ databases">
        <authorList>
            <consortium name="Pathogen Informatics"/>
        </authorList>
    </citation>
    <scope>NUCLEOTIDE SEQUENCE [LARGE SCALE GENOMIC DNA]</scope>
    <source>
        <strain evidence="10 11">NCTC13364</strain>
    </source>
</reference>
<feature type="transmembrane region" description="Helical" evidence="8">
    <location>
        <begin position="25"/>
        <end position="48"/>
    </location>
</feature>
<evidence type="ECO:0000256" key="7">
    <source>
        <dbReference type="ARBA" id="ARBA00023136"/>
    </source>
</evidence>
<dbReference type="NCBIfam" id="TIGR01726">
    <property type="entry name" value="HEQRo_perm_3TM"/>
    <property type="match status" value="1"/>
</dbReference>
<dbReference type="GO" id="GO:0006865">
    <property type="term" value="P:amino acid transport"/>
    <property type="evidence" value="ECO:0007669"/>
    <property type="project" value="TreeGrafter"/>
</dbReference>
<dbReference type="PANTHER" id="PTHR30614">
    <property type="entry name" value="MEMBRANE COMPONENT OF AMINO ACID ABC TRANSPORTER"/>
    <property type="match status" value="1"/>
</dbReference>
<evidence type="ECO:0000256" key="4">
    <source>
        <dbReference type="ARBA" id="ARBA00022475"/>
    </source>
</evidence>
<dbReference type="EMBL" id="FKBS01000025">
    <property type="protein sequence ID" value="SAI47806.1"/>
    <property type="molecule type" value="Genomic_DNA"/>
</dbReference>
<dbReference type="InterPro" id="IPR035906">
    <property type="entry name" value="MetI-like_sf"/>
</dbReference>
<evidence type="ECO:0000313" key="10">
    <source>
        <dbReference type="EMBL" id="SAI47806.1"/>
    </source>
</evidence>
<evidence type="ECO:0000259" key="9">
    <source>
        <dbReference type="PROSITE" id="PS50928"/>
    </source>
</evidence>
<evidence type="ECO:0000256" key="5">
    <source>
        <dbReference type="ARBA" id="ARBA00022692"/>
    </source>
</evidence>
<name>A0A157QQG2_9BORD</name>